<dbReference type="AlphaFoldDB" id="A0AAW2FJZ5"/>
<evidence type="ECO:0000313" key="1">
    <source>
        <dbReference type="EMBL" id="KAL0115354.1"/>
    </source>
</evidence>
<accession>A0AAW2FJZ5</accession>
<reference evidence="1 2" key="1">
    <citation type="submission" date="2023-03" db="EMBL/GenBank/DDBJ databases">
        <title>High recombination rates correlate with genetic variation in Cardiocondyla obscurior ants.</title>
        <authorList>
            <person name="Errbii M."/>
        </authorList>
    </citation>
    <scope>NUCLEOTIDE SEQUENCE [LARGE SCALE GENOMIC DNA]</scope>
    <source>
        <strain evidence="1">Alpha-2009</strain>
        <tissue evidence="1">Whole body</tissue>
    </source>
</reference>
<evidence type="ECO:0000313" key="2">
    <source>
        <dbReference type="Proteomes" id="UP001430953"/>
    </source>
</evidence>
<sequence>MLNQAASICENDDIYPRRDIEKSPTLFVGGDGIVSQQILLELKNLKCIYCQKLLNRVSWLLPAQPAKCFDVRPTGRNFASPR</sequence>
<proteinExistence type="predicted"/>
<keyword evidence="2" id="KW-1185">Reference proteome</keyword>
<dbReference type="Proteomes" id="UP001430953">
    <property type="component" value="Unassembled WGS sequence"/>
</dbReference>
<organism evidence="1 2">
    <name type="scientific">Cardiocondyla obscurior</name>
    <dbReference type="NCBI Taxonomy" id="286306"/>
    <lineage>
        <taxon>Eukaryota</taxon>
        <taxon>Metazoa</taxon>
        <taxon>Ecdysozoa</taxon>
        <taxon>Arthropoda</taxon>
        <taxon>Hexapoda</taxon>
        <taxon>Insecta</taxon>
        <taxon>Pterygota</taxon>
        <taxon>Neoptera</taxon>
        <taxon>Endopterygota</taxon>
        <taxon>Hymenoptera</taxon>
        <taxon>Apocrita</taxon>
        <taxon>Aculeata</taxon>
        <taxon>Formicoidea</taxon>
        <taxon>Formicidae</taxon>
        <taxon>Myrmicinae</taxon>
        <taxon>Cardiocondyla</taxon>
    </lineage>
</organism>
<protein>
    <submittedName>
        <fullName evidence="1">Uncharacterized protein</fullName>
    </submittedName>
</protein>
<comment type="caution">
    <text evidence="1">The sequence shown here is derived from an EMBL/GenBank/DDBJ whole genome shotgun (WGS) entry which is preliminary data.</text>
</comment>
<gene>
    <name evidence="1" type="ORF">PUN28_010709</name>
</gene>
<dbReference type="EMBL" id="JADYXP020000010">
    <property type="protein sequence ID" value="KAL0115354.1"/>
    <property type="molecule type" value="Genomic_DNA"/>
</dbReference>
<name>A0AAW2FJZ5_9HYME</name>